<accession>A0ABU8UTQ8</accession>
<keyword evidence="2" id="KW-1185">Reference proteome</keyword>
<name>A0ABU8UTQ8_9ACTN</name>
<dbReference type="Proteomes" id="UP001376459">
    <property type="component" value="Unassembled WGS sequence"/>
</dbReference>
<dbReference type="EMBL" id="JBBKAK010000001">
    <property type="protein sequence ID" value="MEJ8672286.1"/>
    <property type="molecule type" value="Genomic_DNA"/>
</dbReference>
<protein>
    <submittedName>
        <fullName evidence="1">Uncharacterized protein</fullName>
    </submittedName>
</protein>
<reference evidence="1 2" key="1">
    <citation type="submission" date="2024-03" db="EMBL/GenBank/DDBJ databases">
        <title>Novel Streptomyces species of biotechnological and ecological value are a feature of Machair soil.</title>
        <authorList>
            <person name="Prole J.R."/>
            <person name="Goodfellow M."/>
            <person name="Allenby N."/>
            <person name="Ward A.C."/>
        </authorList>
    </citation>
    <scope>NUCLEOTIDE SEQUENCE [LARGE SCALE GENOMIC DNA]</scope>
    <source>
        <strain evidence="1 2">MS1.AVA.1</strain>
    </source>
</reference>
<gene>
    <name evidence="1" type="ORF">WKI71_39935</name>
</gene>
<evidence type="ECO:0000313" key="1">
    <source>
        <dbReference type="EMBL" id="MEJ8672286.1"/>
    </source>
</evidence>
<sequence length="70" mass="7035">MHAVADADLRAAGRFGAAQGCDVAQCLLADLGGPVVDLLPQRVLGGGHGQRAREYGGGSRVVYGGRSSAV</sequence>
<comment type="caution">
    <text evidence="1">The sequence shown here is derived from an EMBL/GenBank/DDBJ whole genome shotgun (WGS) entry which is preliminary data.</text>
</comment>
<evidence type="ECO:0000313" key="2">
    <source>
        <dbReference type="Proteomes" id="UP001376459"/>
    </source>
</evidence>
<organism evidence="1 2">
    <name type="scientific">Streptomyces machairae</name>
    <dbReference type="NCBI Taxonomy" id="3134109"/>
    <lineage>
        <taxon>Bacteria</taxon>
        <taxon>Bacillati</taxon>
        <taxon>Actinomycetota</taxon>
        <taxon>Actinomycetes</taxon>
        <taxon>Kitasatosporales</taxon>
        <taxon>Streptomycetaceae</taxon>
        <taxon>Streptomyces</taxon>
    </lineage>
</organism>
<proteinExistence type="predicted"/>